<evidence type="ECO:0000313" key="5">
    <source>
        <dbReference type="Proteomes" id="UP000728032"/>
    </source>
</evidence>
<dbReference type="InterPro" id="IPR052743">
    <property type="entry name" value="Glutaminase_GtaA"/>
</dbReference>
<protein>
    <recommendedName>
        <fullName evidence="6">Glutaminase</fullName>
    </recommendedName>
</protein>
<dbReference type="PANTHER" id="PTHR31987:SF1">
    <property type="entry name" value="GLUTAMINASE A"/>
    <property type="match status" value="1"/>
</dbReference>
<dbReference type="EMBL" id="OC929100">
    <property type="protein sequence ID" value="CAD7658075.1"/>
    <property type="molecule type" value="Genomic_DNA"/>
</dbReference>
<reference evidence="4" key="1">
    <citation type="submission" date="2020-11" db="EMBL/GenBank/DDBJ databases">
        <authorList>
            <person name="Tran Van P."/>
        </authorList>
    </citation>
    <scope>NUCLEOTIDE SEQUENCE</scope>
</reference>
<evidence type="ECO:0000259" key="3">
    <source>
        <dbReference type="Pfam" id="PF17168"/>
    </source>
</evidence>
<dbReference type="Gene3D" id="1.50.10.10">
    <property type="match status" value="1"/>
</dbReference>
<name>A0A7R9QTN8_9ACAR</name>
<dbReference type="AlphaFoldDB" id="A0A7R9QTN8"/>
<feature type="domain" description="Glutaminase A central" evidence="2">
    <location>
        <begin position="3"/>
        <end position="131"/>
    </location>
</feature>
<dbReference type="InterPro" id="IPR033433">
    <property type="entry name" value="GtaA_N"/>
</dbReference>
<feature type="domain" description="DUF4964" evidence="1">
    <location>
        <begin position="143"/>
        <end position="195"/>
    </location>
</feature>
<dbReference type="PANTHER" id="PTHR31987">
    <property type="entry name" value="GLUTAMINASE A-RELATED"/>
    <property type="match status" value="1"/>
</dbReference>
<dbReference type="Pfam" id="PF17168">
    <property type="entry name" value="DUF5127"/>
    <property type="match status" value="1"/>
</dbReference>
<keyword evidence="5" id="KW-1185">Reference proteome</keyword>
<feature type="domain" description="Glutaminase A N-terminal" evidence="3">
    <location>
        <begin position="217"/>
        <end position="447"/>
    </location>
</feature>
<evidence type="ECO:0008006" key="6">
    <source>
        <dbReference type="Google" id="ProtNLM"/>
    </source>
</evidence>
<dbReference type="InterPro" id="IPR012341">
    <property type="entry name" value="6hp_glycosidase-like_sf"/>
</dbReference>
<evidence type="ECO:0000313" key="4">
    <source>
        <dbReference type="EMBL" id="CAD7658075.1"/>
    </source>
</evidence>
<dbReference type="Proteomes" id="UP000728032">
    <property type="component" value="Unassembled WGS sequence"/>
</dbReference>
<accession>A0A7R9QTN8</accession>
<feature type="non-terminal residue" evidence="4">
    <location>
        <position position="1"/>
    </location>
</feature>
<dbReference type="InterPro" id="IPR032514">
    <property type="entry name" value="GtaA_central"/>
</dbReference>
<evidence type="ECO:0000259" key="1">
    <source>
        <dbReference type="Pfam" id="PF16334"/>
    </source>
</evidence>
<dbReference type="OrthoDB" id="3918848at2759"/>
<dbReference type="Pfam" id="PF16335">
    <property type="entry name" value="GtaA_6_Hairpin"/>
    <property type="match status" value="2"/>
</dbReference>
<dbReference type="SUPFAM" id="SSF48208">
    <property type="entry name" value="Six-hairpin glycosidases"/>
    <property type="match status" value="1"/>
</dbReference>
<proteinExistence type="predicted"/>
<sequence length="670" mass="75344">MGEDPSNKHMKLSYNDNNTWFLMYNFYADVLLGTKLIPESIYKQQDEWYLTVQNKYGVPLMSGNPNTLYDWVFIAAAASTNAKLRQSMFDRTAQWLRETSVHVPFADWVDTQTGGSPGFINRPVIGGIFAPLTSCSAVDNDVLPSVPLVVKSPYLSTWMTSRQLMGDWPRFWNGNIKGMAGLVRVNGQTYEFMGHPTAEDIGTKLQAKQVSLKVTPTQSIFTFNAGPIALAVNFFTPIDPTDFKRLSLPASYISVSAWSLDSATHEVEVYLDISAEWTSGDSNEEVVWEMMEVIGNKTIIIGDMRLKNQKTFTENRDSAQWGTVKFFTDSTVTHEANSCFTMRSKFVKNGKLDNIVDQKFRKISDNWPGIGYARAMTASPLKNASPKVEYYGIAHVRRPAIEYTDSQLNQLWESYFSGDDNKMVDFVYEDREDALKRANDLDAKVEGDARKAGGDSYVKVVSAALRQAYGGTEMVGTAAKPWMMLKEISSDGNCQTVDVIYPHFPVQLYMNPSLLKYLLDPLLDNQERGFFPLKYCMHDLGSSYPRCIGHKDGKQEDMEVEESANMLIMMGAYVKASKDKQFAAQHYNISKQWTQYLVDHGLITGDALTTDDFLGKIKNSTNLSAKAIVGIGAMAQLAEVVGNHDDQQKYRQIAEKYVTEWIRMGEDPSN</sequence>
<dbReference type="EMBL" id="CAJPVJ010014275">
    <property type="protein sequence ID" value="CAG2175261.1"/>
    <property type="molecule type" value="Genomic_DNA"/>
</dbReference>
<gene>
    <name evidence="4" type="ORF">ONB1V03_LOCUS14700</name>
</gene>
<dbReference type="InterPro" id="IPR008928">
    <property type="entry name" value="6-hairpin_glycosidase_sf"/>
</dbReference>
<dbReference type="GO" id="GO:0005975">
    <property type="term" value="P:carbohydrate metabolic process"/>
    <property type="evidence" value="ECO:0007669"/>
    <property type="project" value="InterPro"/>
</dbReference>
<evidence type="ECO:0000259" key="2">
    <source>
        <dbReference type="Pfam" id="PF16335"/>
    </source>
</evidence>
<dbReference type="Pfam" id="PF16334">
    <property type="entry name" value="DUF4964"/>
    <property type="match status" value="1"/>
</dbReference>
<organism evidence="4">
    <name type="scientific">Oppiella nova</name>
    <dbReference type="NCBI Taxonomy" id="334625"/>
    <lineage>
        <taxon>Eukaryota</taxon>
        <taxon>Metazoa</taxon>
        <taxon>Ecdysozoa</taxon>
        <taxon>Arthropoda</taxon>
        <taxon>Chelicerata</taxon>
        <taxon>Arachnida</taxon>
        <taxon>Acari</taxon>
        <taxon>Acariformes</taxon>
        <taxon>Sarcoptiformes</taxon>
        <taxon>Oribatida</taxon>
        <taxon>Brachypylina</taxon>
        <taxon>Oppioidea</taxon>
        <taxon>Oppiidae</taxon>
        <taxon>Oppiella</taxon>
    </lineage>
</organism>
<dbReference type="InterPro" id="IPR032515">
    <property type="entry name" value="DUF4964"/>
</dbReference>
<feature type="domain" description="Glutaminase A central" evidence="2">
    <location>
        <begin position="454"/>
        <end position="667"/>
    </location>
</feature>